<dbReference type="EMBL" id="AORZ01000091">
    <property type="protein sequence ID" value="EME98037.1"/>
    <property type="molecule type" value="Genomic_DNA"/>
</dbReference>
<organism evidence="1 2">
    <name type="scientific">Streptomyces mobaraensis (strain ATCC 29032 / DSM 40847 / JCM 4168 / NBRC 13819 / NCIMB 11159 / IPCR 16-22)</name>
    <dbReference type="NCBI Taxonomy" id="1223523"/>
    <lineage>
        <taxon>Bacteria</taxon>
        <taxon>Bacillati</taxon>
        <taxon>Actinomycetota</taxon>
        <taxon>Actinomycetes</taxon>
        <taxon>Kitasatosporales</taxon>
        <taxon>Streptomycetaceae</taxon>
        <taxon>Streptomyces</taxon>
    </lineage>
</organism>
<dbReference type="STRING" id="1223523.H340_23313"/>
<evidence type="ECO:0000313" key="1">
    <source>
        <dbReference type="EMBL" id="EME98037.1"/>
    </source>
</evidence>
<dbReference type="AlphaFoldDB" id="M3AWR8"/>
<name>M3AWR8_STRM1</name>
<gene>
    <name evidence="1" type="ORF">H340_23313</name>
</gene>
<dbReference type="Proteomes" id="UP000011740">
    <property type="component" value="Unassembled WGS sequence"/>
</dbReference>
<reference evidence="1 2" key="1">
    <citation type="journal article" date="2013" name="Genome Announc.">
        <title>Whole-Genome Shotgun Assembly and Analysis of the Genome of Streptomyces mobaraensis DSM 40847, a Strain for Industrial Production of Microbial Transglutaminase.</title>
        <authorList>
            <person name="Yang H."/>
            <person name="He T."/>
            <person name="Wu W."/>
            <person name="Zhu W."/>
            <person name="Lu B."/>
            <person name="Sun W."/>
        </authorList>
    </citation>
    <scope>NUCLEOTIDE SEQUENCE [LARGE SCALE GENOMIC DNA]</scope>
    <source>
        <strain evidence="1 2">DSM 40847</strain>
    </source>
</reference>
<protein>
    <submittedName>
        <fullName evidence="1">Uncharacterized protein</fullName>
    </submittedName>
</protein>
<evidence type="ECO:0000313" key="2">
    <source>
        <dbReference type="Proteomes" id="UP000011740"/>
    </source>
</evidence>
<proteinExistence type="predicted"/>
<comment type="caution">
    <text evidence="1">The sequence shown here is derived from an EMBL/GenBank/DDBJ whole genome shotgun (WGS) entry which is preliminary data.</text>
</comment>
<accession>M3AWR8</accession>
<sequence length="40" mass="4281">RAQPLLADEYYRLVRGKAVAVREDDLFAGIEGAEGADAAC</sequence>
<feature type="non-terminal residue" evidence="1">
    <location>
        <position position="1"/>
    </location>
</feature>